<dbReference type="Gene3D" id="3.80.10.10">
    <property type="entry name" value="Ribonuclease Inhibitor"/>
    <property type="match status" value="1"/>
</dbReference>
<gene>
    <name evidence="2" type="ORF">V5N11_029122</name>
</gene>
<dbReference type="Pfam" id="PF00646">
    <property type="entry name" value="F-box"/>
    <property type="match status" value="1"/>
</dbReference>
<keyword evidence="3" id="KW-1185">Reference proteome</keyword>
<dbReference type="InterPro" id="IPR050232">
    <property type="entry name" value="FBL13/AtMIF1-like"/>
</dbReference>
<dbReference type="InterPro" id="IPR001810">
    <property type="entry name" value="F-box_dom"/>
</dbReference>
<dbReference type="SUPFAM" id="SSF81383">
    <property type="entry name" value="F-box domain"/>
    <property type="match status" value="1"/>
</dbReference>
<dbReference type="AlphaFoldDB" id="A0ABD1A1M9"/>
<dbReference type="PANTHER" id="PTHR31900">
    <property type="entry name" value="F-BOX/RNI SUPERFAMILY PROTEIN-RELATED"/>
    <property type="match status" value="1"/>
</dbReference>
<dbReference type="Proteomes" id="UP001558713">
    <property type="component" value="Unassembled WGS sequence"/>
</dbReference>
<dbReference type="Pfam" id="PF24758">
    <property type="entry name" value="LRR_At5g56370"/>
    <property type="match status" value="1"/>
</dbReference>
<dbReference type="InterPro" id="IPR053781">
    <property type="entry name" value="F-box_AtFBL13-like"/>
</dbReference>
<proteinExistence type="predicted"/>
<dbReference type="InterPro" id="IPR032675">
    <property type="entry name" value="LRR_dom_sf"/>
</dbReference>
<evidence type="ECO:0000313" key="3">
    <source>
        <dbReference type="Proteomes" id="UP001558713"/>
    </source>
</evidence>
<name>A0ABD1A1M9_CARAN</name>
<dbReference type="SMART" id="SM00579">
    <property type="entry name" value="FBD"/>
    <property type="match status" value="1"/>
</dbReference>
<dbReference type="InterPro" id="IPR036047">
    <property type="entry name" value="F-box-like_dom_sf"/>
</dbReference>
<dbReference type="EMBL" id="JBANAX010000732">
    <property type="protein sequence ID" value="KAL1195210.1"/>
    <property type="molecule type" value="Genomic_DNA"/>
</dbReference>
<feature type="domain" description="FBD" evidence="1">
    <location>
        <begin position="356"/>
        <end position="428"/>
    </location>
</feature>
<dbReference type="PANTHER" id="PTHR31900:SF34">
    <property type="entry name" value="EMB|CAB62440.1-RELATED"/>
    <property type="match status" value="1"/>
</dbReference>
<protein>
    <submittedName>
        <fullName evidence="2">FBD-associated F-box protein</fullName>
    </submittedName>
</protein>
<dbReference type="CDD" id="cd22160">
    <property type="entry name" value="F-box_AtFBL13-like"/>
    <property type="match status" value="1"/>
</dbReference>
<evidence type="ECO:0000313" key="2">
    <source>
        <dbReference type="EMBL" id="KAL1195210.1"/>
    </source>
</evidence>
<dbReference type="InterPro" id="IPR006566">
    <property type="entry name" value="FBD"/>
</dbReference>
<sequence length="435" mass="50548">MDRISNLSDDLLLKILSELRPKDVIATTLLSKRWKFFWTMVPRLDFNDKCEHNLSKFGSFRKYVDRSMVLHRAPVLQSLKFEVGPCCSSEDIATWIRIGMVRYVPELQIFPCDEYFEKDSTTIKLPKSLYTYEKLEVLKLAYNVIVDVPIDVCFPSLKALHLVCVEFKTKESHRKLLSGCPVLEELVLDKTKNSDYMRSFYVEMPTLQRLSILDRCDTINFGENGLHKIVINVPSVKYLNFVDFYGDLCLCENMPQVIEAKVKVVYESPKKLLESLPSVQNLYLCLNASMLQHRIVFYHLVHLELCQDSPEWWDLLTWMLDSSPKLQVLKLDKCNERPCFVTDIEGHWEGPSTVPDCLLSHLYTFEWKYYNGREEEKKVVAYILKNARQLKTAAFSAQSLSLEEERSLKLKELVSLPRASSSCKLLTYDGRRGDC</sequence>
<organism evidence="2 3">
    <name type="scientific">Cardamine amara subsp. amara</name>
    <dbReference type="NCBI Taxonomy" id="228776"/>
    <lineage>
        <taxon>Eukaryota</taxon>
        <taxon>Viridiplantae</taxon>
        <taxon>Streptophyta</taxon>
        <taxon>Embryophyta</taxon>
        <taxon>Tracheophyta</taxon>
        <taxon>Spermatophyta</taxon>
        <taxon>Magnoliopsida</taxon>
        <taxon>eudicotyledons</taxon>
        <taxon>Gunneridae</taxon>
        <taxon>Pentapetalae</taxon>
        <taxon>rosids</taxon>
        <taxon>malvids</taxon>
        <taxon>Brassicales</taxon>
        <taxon>Brassicaceae</taxon>
        <taxon>Cardamineae</taxon>
        <taxon>Cardamine</taxon>
    </lineage>
</organism>
<dbReference type="Pfam" id="PF08387">
    <property type="entry name" value="FBD"/>
    <property type="match status" value="1"/>
</dbReference>
<reference evidence="2 3" key="1">
    <citation type="submission" date="2024-04" db="EMBL/GenBank/DDBJ databases">
        <title>Genome assembly C_amara_ONT_v2.</title>
        <authorList>
            <person name="Yant L."/>
            <person name="Moore C."/>
            <person name="Slenker M."/>
        </authorList>
    </citation>
    <scope>NUCLEOTIDE SEQUENCE [LARGE SCALE GENOMIC DNA]</scope>
    <source>
        <tissue evidence="2">Leaf</tissue>
    </source>
</reference>
<dbReference type="SUPFAM" id="SSF52047">
    <property type="entry name" value="RNI-like"/>
    <property type="match status" value="1"/>
</dbReference>
<accession>A0ABD1A1M9</accession>
<comment type="caution">
    <text evidence="2">The sequence shown here is derived from an EMBL/GenBank/DDBJ whole genome shotgun (WGS) entry which is preliminary data.</text>
</comment>
<evidence type="ECO:0000259" key="1">
    <source>
        <dbReference type="SMART" id="SM00579"/>
    </source>
</evidence>
<dbReference type="InterPro" id="IPR055411">
    <property type="entry name" value="LRR_FXL15/At3g58940/PEG3-like"/>
</dbReference>